<dbReference type="AlphaFoldDB" id="A0A1I6RZ35"/>
<protein>
    <submittedName>
        <fullName evidence="3">Uncharacterized protein</fullName>
    </submittedName>
</protein>
<dbReference type="OrthoDB" id="292134at2157"/>
<accession>A0A1I6RZ35</accession>
<reference evidence="4" key="1">
    <citation type="submission" date="2016-10" db="EMBL/GenBank/DDBJ databases">
        <authorList>
            <person name="Varghese N."/>
            <person name="Submissions S."/>
        </authorList>
    </citation>
    <scope>NUCLEOTIDE SEQUENCE [LARGE SCALE GENOMIC DNA]</scope>
    <source>
        <strain evidence="4">DSM 22427</strain>
    </source>
</reference>
<sequence>MARDESAADRIAYRRANAVDPEAFLRELAVVEPTEDGENLQFTPAFVSRVDRQLEKVRSTGVETGDIADMFGVTEENVTVADRPYTAYKTRTTVRNWPSEAALELDVAVDRELRSETDRWDEVPPRQRHRLLQSLRSFRDDCPFCGGPVAIGDETVESCCGDTEVVTVGCGECDRRFLEFSADSIPGR</sequence>
<evidence type="ECO:0000259" key="1">
    <source>
        <dbReference type="Pfam" id="PF26237"/>
    </source>
</evidence>
<feature type="domain" description="DUF8054" evidence="1">
    <location>
        <begin position="140"/>
        <end position="180"/>
    </location>
</feature>
<keyword evidence="4" id="KW-1185">Reference proteome</keyword>
<dbReference type="InterPro" id="IPR058775">
    <property type="entry name" value="DUF8054_M"/>
</dbReference>
<gene>
    <name evidence="3" type="ORF">SAMN04488556_2325</name>
</gene>
<organism evidence="3 4">
    <name type="scientific">Halostagnicola kamekurae</name>
    <dbReference type="NCBI Taxonomy" id="619731"/>
    <lineage>
        <taxon>Archaea</taxon>
        <taxon>Methanobacteriati</taxon>
        <taxon>Methanobacteriota</taxon>
        <taxon>Stenosarchaea group</taxon>
        <taxon>Halobacteria</taxon>
        <taxon>Halobacteriales</taxon>
        <taxon>Natrialbaceae</taxon>
        <taxon>Halostagnicola</taxon>
    </lineage>
</organism>
<feature type="domain" description="DUF8054" evidence="2">
    <location>
        <begin position="20"/>
        <end position="137"/>
    </location>
</feature>
<dbReference type="RefSeq" id="WP_092904734.1">
    <property type="nucleotide sequence ID" value="NZ_FOZS01000002.1"/>
</dbReference>
<dbReference type="Pfam" id="PF26238">
    <property type="entry name" value="DUF8054_M"/>
    <property type="match status" value="1"/>
</dbReference>
<dbReference type="EMBL" id="FOZS01000002">
    <property type="protein sequence ID" value="SFS69944.1"/>
    <property type="molecule type" value="Genomic_DNA"/>
</dbReference>
<evidence type="ECO:0000259" key="2">
    <source>
        <dbReference type="Pfam" id="PF26238"/>
    </source>
</evidence>
<name>A0A1I6RZ35_9EURY</name>
<proteinExistence type="predicted"/>
<dbReference type="Pfam" id="PF26237">
    <property type="entry name" value="DUF8054_C"/>
    <property type="match status" value="1"/>
</dbReference>
<dbReference type="Proteomes" id="UP000199199">
    <property type="component" value="Unassembled WGS sequence"/>
</dbReference>
<evidence type="ECO:0000313" key="4">
    <source>
        <dbReference type="Proteomes" id="UP000199199"/>
    </source>
</evidence>
<dbReference type="InterPro" id="IPR058675">
    <property type="entry name" value="DUF8054_C"/>
</dbReference>
<evidence type="ECO:0000313" key="3">
    <source>
        <dbReference type="EMBL" id="SFS69944.1"/>
    </source>
</evidence>